<gene>
    <name evidence="7 9" type="primary">atpH</name>
    <name evidence="8" type="ORF">J5A53_08755</name>
    <name evidence="9" type="ORF">NCTC12967_01360</name>
</gene>
<accession>A0A3N4CV69</accession>
<evidence type="ECO:0000256" key="2">
    <source>
        <dbReference type="ARBA" id="ARBA00022448"/>
    </source>
</evidence>
<keyword evidence="2 7" id="KW-0813">Transport</keyword>
<keyword evidence="10" id="KW-1185">Reference proteome</keyword>
<keyword evidence="5 7" id="KW-0472">Membrane</keyword>
<proteinExistence type="inferred from homology"/>
<comment type="subcellular location">
    <subcellularLocation>
        <location evidence="7">Cell membrane</location>
        <topology evidence="7">Peripheral membrane protein</topology>
    </subcellularLocation>
    <subcellularLocation>
        <location evidence="1">Membrane</location>
    </subcellularLocation>
</comment>
<comment type="function">
    <text evidence="7">F(1)F(0) ATP synthase produces ATP from ADP in the presence of a proton or sodium gradient. F-type ATPases consist of two structural domains, F(1) containing the extramembraneous catalytic core and F(0) containing the membrane proton channel, linked together by a central stalk and a peripheral stalk. During catalysis, ATP synthesis in the catalytic domain of F(1) is coupled via a rotary mechanism of the central stalk subunits to proton translocation.</text>
</comment>
<comment type="similarity">
    <text evidence="7">Belongs to the ATPase delta chain family.</text>
</comment>
<keyword evidence="6 7" id="KW-0066">ATP synthesis</keyword>
<dbReference type="InterPro" id="IPR000711">
    <property type="entry name" value="ATPase_OSCP/dsu"/>
</dbReference>
<protein>
    <recommendedName>
        <fullName evidence="7">ATP synthase subunit delta</fullName>
    </recommendedName>
    <alternativeName>
        <fullName evidence="7">ATP synthase F(1) sector subunit delta</fullName>
    </alternativeName>
    <alternativeName>
        <fullName evidence="7">F-type ATPase subunit delta</fullName>
        <shortName evidence="7">F-ATPase subunit delta</shortName>
    </alternativeName>
</protein>
<dbReference type="AlphaFoldDB" id="A0A3N4CV69"/>
<reference evidence="9 10" key="1">
    <citation type="submission" date="2018-12" db="EMBL/GenBank/DDBJ databases">
        <authorList>
            <consortium name="Pathogen Informatics"/>
        </authorList>
    </citation>
    <scope>NUCLEOTIDE SEQUENCE [LARGE SCALE GENOMIC DNA]</scope>
    <source>
        <strain evidence="9 10">NCTC12967</strain>
    </source>
</reference>
<dbReference type="HAMAP" id="MF_01416">
    <property type="entry name" value="ATP_synth_delta_bact"/>
    <property type="match status" value="1"/>
</dbReference>
<keyword evidence="7" id="KW-1003">Cell membrane</keyword>
<dbReference type="PRINTS" id="PR00125">
    <property type="entry name" value="ATPASEDELTA"/>
</dbReference>
<dbReference type="PANTHER" id="PTHR11910">
    <property type="entry name" value="ATP SYNTHASE DELTA CHAIN"/>
    <property type="match status" value="1"/>
</dbReference>
<dbReference type="GO" id="GO:0046933">
    <property type="term" value="F:proton-transporting ATP synthase activity, rotational mechanism"/>
    <property type="evidence" value="ECO:0007669"/>
    <property type="project" value="UniProtKB-UniRule"/>
</dbReference>
<dbReference type="RefSeq" id="WP_014846456.1">
    <property type="nucleotide sequence ID" value="NZ_CAURRE010000003.1"/>
</dbReference>
<evidence type="ECO:0000256" key="6">
    <source>
        <dbReference type="ARBA" id="ARBA00023310"/>
    </source>
</evidence>
<evidence type="ECO:0000256" key="5">
    <source>
        <dbReference type="ARBA" id="ARBA00023136"/>
    </source>
</evidence>
<dbReference type="GO" id="GO:0045259">
    <property type="term" value="C:proton-transporting ATP synthase complex"/>
    <property type="evidence" value="ECO:0007669"/>
    <property type="project" value="UniProtKB-KW"/>
</dbReference>
<evidence type="ECO:0000256" key="4">
    <source>
        <dbReference type="ARBA" id="ARBA00023065"/>
    </source>
</evidence>
<sequence length="263" mass="28525">MKSRDIALSAFDPVADAIQVDETAADELFAVADLLEGQPPLRRSLSDPSASGRDRQALARRLFEGRLGAAALSVVTEVAYRPWPSGRTMIDAIERQGVRGLLRTANERGELKRVQEELHRFALVIDGSPELSDALRNRGRALADRRALIARLLAGRVAPVTERLASRAAAARARTVPLTLTSYLALAADLAGERMARVTVARPLDEGRTERLRRALEAQVGGPVLLQITVDENVIGGMSVDLGTHVFESTVAGRLDEARRLLN</sequence>
<evidence type="ECO:0000313" key="9">
    <source>
        <dbReference type="EMBL" id="VEH70075.1"/>
    </source>
</evidence>
<reference evidence="8" key="2">
    <citation type="submission" date="2021-03" db="EMBL/GenBank/DDBJ databases">
        <title>Human Oral Microbial Genomes.</title>
        <authorList>
            <person name="Johnston C.D."/>
            <person name="Chen T."/>
            <person name="Dewhirst F.E."/>
        </authorList>
    </citation>
    <scope>NUCLEOTIDE SEQUENCE</scope>
    <source>
        <strain evidence="8">F0714</strain>
    </source>
</reference>
<dbReference type="Pfam" id="PF00213">
    <property type="entry name" value="OSCP"/>
    <property type="match status" value="1"/>
</dbReference>
<keyword evidence="7" id="KW-0139">CF(1)</keyword>
<dbReference type="EMBL" id="CP072385">
    <property type="protein sequence ID" value="QUC09925.1"/>
    <property type="molecule type" value="Genomic_DNA"/>
</dbReference>
<dbReference type="OrthoDB" id="5242917at2"/>
<dbReference type="Proteomes" id="UP000273044">
    <property type="component" value="Chromosome"/>
</dbReference>
<dbReference type="OMA" id="FRFGRIV"/>
<dbReference type="NCBIfam" id="NF009967">
    <property type="entry name" value="PRK13430.1"/>
    <property type="match status" value="1"/>
</dbReference>
<dbReference type="GeneID" id="64406834"/>
<evidence type="ECO:0000256" key="7">
    <source>
        <dbReference type="HAMAP-Rule" id="MF_01416"/>
    </source>
</evidence>
<comment type="function">
    <text evidence="7">This protein is part of the stalk that links CF(0) to CF(1). It either transmits conformational changes from CF(0) to CF(1) or is implicated in proton conduction.</text>
</comment>
<evidence type="ECO:0000313" key="10">
    <source>
        <dbReference type="Proteomes" id="UP000273044"/>
    </source>
</evidence>
<name>A0A3N4CV69_9ACTN</name>
<evidence type="ECO:0000256" key="1">
    <source>
        <dbReference type="ARBA" id="ARBA00004370"/>
    </source>
</evidence>
<keyword evidence="3 7" id="KW-0375">Hydrogen ion transport</keyword>
<dbReference type="EMBL" id="LR134406">
    <property type="protein sequence ID" value="VEH70075.1"/>
    <property type="molecule type" value="Genomic_DNA"/>
</dbReference>
<evidence type="ECO:0000256" key="3">
    <source>
        <dbReference type="ARBA" id="ARBA00022781"/>
    </source>
</evidence>
<keyword evidence="4 7" id="KW-0406">Ion transport</keyword>
<dbReference type="GO" id="GO:0005886">
    <property type="term" value="C:plasma membrane"/>
    <property type="evidence" value="ECO:0007669"/>
    <property type="project" value="UniProtKB-SubCell"/>
</dbReference>
<organism evidence="9 10">
    <name type="scientific">Arachnia propionica</name>
    <dbReference type="NCBI Taxonomy" id="1750"/>
    <lineage>
        <taxon>Bacteria</taxon>
        <taxon>Bacillati</taxon>
        <taxon>Actinomycetota</taxon>
        <taxon>Actinomycetes</taxon>
        <taxon>Propionibacteriales</taxon>
        <taxon>Propionibacteriaceae</taxon>
        <taxon>Arachnia</taxon>
    </lineage>
</organism>
<dbReference type="Proteomes" id="UP000677180">
    <property type="component" value="Chromosome"/>
</dbReference>
<evidence type="ECO:0000313" key="8">
    <source>
        <dbReference type="EMBL" id="QUC09925.1"/>
    </source>
</evidence>